<dbReference type="EMBL" id="JAFIRN010000016">
    <property type="protein sequence ID" value="KAG5834056.1"/>
    <property type="molecule type" value="Genomic_DNA"/>
</dbReference>
<evidence type="ECO:0000256" key="3">
    <source>
        <dbReference type="ARBA" id="ARBA00007527"/>
    </source>
</evidence>
<dbReference type="GO" id="GO:0004531">
    <property type="term" value="F:deoxyribonuclease II activity"/>
    <property type="evidence" value="ECO:0007669"/>
    <property type="project" value="UniProtKB-EC"/>
</dbReference>
<evidence type="ECO:0000256" key="16">
    <source>
        <dbReference type="ARBA" id="ARBA00041918"/>
    </source>
</evidence>
<keyword evidence="13" id="KW-0458">Lysosome</keyword>
<evidence type="ECO:0000256" key="11">
    <source>
        <dbReference type="ARBA" id="ARBA00023157"/>
    </source>
</evidence>
<keyword evidence="11" id="KW-1015">Disulfide bond</keyword>
<dbReference type="CDD" id="cd09120">
    <property type="entry name" value="PLDc_DNaseII_1"/>
    <property type="match status" value="1"/>
</dbReference>
<evidence type="ECO:0000256" key="8">
    <source>
        <dbReference type="ARBA" id="ARBA00022729"/>
    </source>
</evidence>
<dbReference type="InterPro" id="IPR004947">
    <property type="entry name" value="DNase_II"/>
</dbReference>
<evidence type="ECO:0000256" key="15">
    <source>
        <dbReference type="ARBA" id="ARBA00041393"/>
    </source>
</evidence>
<feature type="chain" id="PRO_5039284016" description="Deoxyribonuclease-2-alpha" evidence="19">
    <location>
        <begin position="24"/>
        <end position="308"/>
    </location>
</feature>
<dbReference type="Proteomes" id="UP001044222">
    <property type="component" value="Chromosome 16"/>
</dbReference>
<feature type="signal peptide" evidence="19">
    <location>
        <begin position="1"/>
        <end position="23"/>
    </location>
</feature>
<dbReference type="GO" id="GO:0005764">
    <property type="term" value="C:lysosome"/>
    <property type="evidence" value="ECO:0007669"/>
    <property type="project" value="UniProtKB-SubCell"/>
</dbReference>
<evidence type="ECO:0000256" key="6">
    <source>
        <dbReference type="ARBA" id="ARBA00022703"/>
    </source>
</evidence>
<keyword evidence="21" id="KW-1185">Reference proteome</keyword>
<evidence type="ECO:0000256" key="19">
    <source>
        <dbReference type="SAM" id="SignalP"/>
    </source>
</evidence>
<dbReference type="PANTHER" id="PTHR10858">
    <property type="entry name" value="DEOXYRIBONUCLEASE II"/>
    <property type="match status" value="1"/>
</dbReference>
<comment type="catalytic activity">
    <reaction evidence="1">
        <text>Endonucleolytic cleavage to nucleoside 3'-phosphates and 3'-phosphooligonucleotide end-products.</text>
        <dbReference type="EC" id="3.1.22.1"/>
    </reaction>
</comment>
<keyword evidence="6" id="KW-0053">Apoptosis</keyword>
<dbReference type="AlphaFoldDB" id="A0A9D3RKQ7"/>
<evidence type="ECO:0000256" key="7">
    <source>
        <dbReference type="ARBA" id="ARBA00022722"/>
    </source>
</evidence>
<comment type="function">
    <text evidence="18">Hydrolyzes DNA under acidic conditions with a preference for double-stranded DNA. Plays a major role in the clearance of nucleic acids generated through apoptosis, hence preventing autoinflammation. Necessary for proper fetal development and for definitive erythropoiesis in fetal liver and bone marrow, where it degrades nuclear DNA expelled from erythroid precursor cells.</text>
</comment>
<comment type="caution">
    <text evidence="20">The sequence shown here is derived from an EMBL/GenBank/DDBJ whole genome shotgun (WGS) entry which is preliminary data.</text>
</comment>
<evidence type="ECO:0000256" key="17">
    <source>
        <dbReference type="ARBA" id="ARBA00043033"/>
    </source>
</evidence>
<evidence type="ECO:0000256" key="13">
    <source>
        <dbReference type="ARBA" id="ARBA00023228"/>
    </source>
</evidence>
<comment type="subcellular location">
    <subcellularLocation>
        <location evidence="2">Lysosome</location>
    </subcellularLocation>
</comment>
<evidence type="ECO:0000256" key="2">
    <source>
        <dbReference type="ARBA" id="ARBA00004371"/>
    </source>
</evidence>
<accession>A0A9D3RKQ7</accession>
<proteinExistence type="inferred from homology"/>
<protein>
    <recommendedName>
        <fullName evidence="14">Deoxyribonuclease-2-alpha</fullName>
        <ecNumber evidence="4">3.1.22.1</ecNumber>
    </recommendedName>
    <alternativeName>
        <fullName evidence="15">Acid DNase</fullName>
    </alternativeName>
    <alternativeName>
        <fullName evidence="17">Deoxyribonuclease II alpha</fullName>
    </alternativeName>
    <alternativeName>
        <fullName evidence="16">Lysosomal DNase II</fullName>
    </alternativeName>
</protein>
<dbReference type="GO" id="GO:0006309">
    <property type="term" value="P:apoptotic DNA fragmentation"/>
    <property type="evidence" value="ECO:0007669"/>
    <property type="project" value="TreeGrafter"/>
</dbReference>
<name>A0A9D3RKQ7_ANGAN</name>
<organism evidence="20 21">
    <name type="scientific">Anguilla anguilla</name>
    <name type="common">European freshwater eel</name>
    <name type="synonym">Muraena anguilla</name>
    <dbReference type="NCBI Taxonomy" id="7936"/>
    <lineage>
        <taxon>Eukaryota</taxon>
        <taxon>Metazoa</taxon>
        <taxon>Chordata</taxon>
        <taxon>Craniata</taxon>
        <taxon>Vertebrata</taxon>
        <taxon>Euteleostomi</taxon>
        <taxon>Actinopterygii</taxon>
        <taxon>Neopterygii</taxon>
        <taxon>Teleostei</taxon>
        <taxon>Anguilliformes</taxon>
        <taxon>Anguillidae</taxon>
        <taxon>Anguilla</taxon>
    </lineage>
</organism>
<evidence type="ECO:0000256" key="18">
    <source>
        <dbReference type="ARBA" id="ARBA00045381"/>
    </source>
</evidence>
<keyword evidence="9" id="KW-0255">Endonuclease</keyword>
<evidence type="ECO:0000256" key="9">
    <source>
        <dbReference type="ARBA" id="ARBA00022759"/>
    </source>
</evidence>
<keyword evidence="12" id="KW-0325">Glycoprotein</keyword>
<keyword evidence="10" id="KW-0378">Hydrolase</keyword>
<dbReference type="EC" id="3.1.22.1" evidence="4"/>
<evidence type="ECO:0000256" key="10">
    <source>
        <dbReference type="ARBA" id="ARBA00022801"/>
    </source>
</evidence>
<sequence length="308" mass="35184">MEVMSRVVLTVSLLCWGICSSEAKVTCKDKNGGEVDWYILYKVPKLNNKALSGLEYFYIDSAKNEWPDPINNPKGVLAHTLQPLLAHKTETPDFGFISYNDQPAGCTADQVFGHSKGVVMMDKTTGVWLLHSTPHFPYDRKQGKLWPESGAQHAQTFICVTFTYSQFDQIGKHLQYIRAFPFDHYIPDGFHPVLKSVVKREDLKPALSPFLDQDLISLGRQKFKSFAKYISGSNNARDLYFHIAKDLKSNLFARTWRGSKENEESDCSDEGSIVYTIDFVEMTLNVDRKRVKMAAERQWRKRLTGLLL</sequence>
<evidence type="ECO:0000256" key="1">
    <source>
        <dbReference type="ARBA" id="ARBA00000447"/>
    </source>
</evidence>
<keyword evidence="8 19" id="KW-0732">Signal</keyword>
<dbReference type="Pfam" id="PF03265">
    <property type="entry name" value="DNase_II"/>
    <property type="match status" value="1"/>
</dbReference>
<keyword evidence="7" id="KW-0540">Nuclease</keyword>
<dbReference type="PANTHER" id="PTHR10858:SF9">
    <property type="entry name" value="DEOXYRIBONUCLEASE-2-ALPHA"/>
    <property type="match status" value="1"/>
</dbReference>
<evidence type="ECO:0000256" key="14">
    <source>
        <dbReference type="ARBA" id="ARBA00039868"/>
    </source>
</evidence>
<keyword evidence="5" id="KW-0217">Developmental protein</keyword>
<evidence type="ECO:0000313" key="21">
    <source>
        <dbReference type="Proteomes" id="UP001044222"/>
    </source>
</evidence>
<evidence type="ECO:0000313" key="20">
    <source>
        <dbReference type="EMBL" id="KAG5834056.1"/>
    </source>
</evidence>
<evidence type="ECO:0000256" key="5">
    <source>
        <dbReference type="ARBA" id="ARBA00022473"/>
    </source>
</evidence>
<gene>
    <name evidence="20" type="ORF">ANANG_G00282670</name>
</gene>
<comment type="similarity">
    <text evidence="3">Belongs to the DNase II family.</text>
</comment>
<evidence type="ECO:0000256" key="12">
    <source>
        <dbReference type="ARBA" id="ARBA00023180"/>
    </source>
</evidence>
<reference evidence="20" key="1">
    <citation type="submission" date="2021-01" db="EMBL/GenBank/DDBJ databases">
        <title>A chromosome-scale assembly of European eel, Anguilla anguilla.</title>
        <authorList>
            <person name="Henkel C."/>
            <person name="Jong-Raadsen S.A."/>
            <person name="Dufour S."/>
            <person name="Weltzien F.-A."/>
            <person name="Palstra A.P."/>
            <person name="Pelster B."/>
            <person name="Spaink H.P."/>
            <person name="Van Den Thillart G.E."/>
            <person name="Jansen H."/>
            <person name="Zahm M."/>
            <person name="Klopp C."/>
            <person name="Cedric C."/>
            <person name="Louis A."/>
            <person name="Berthelot C."/>
            <person name="Parey E."/>
            <person name="Roest Crollius H."/>
            <person name="Montfort J."/>
            <person name="Robinson-Rechavi M."/>
            <person name="Bucao C."/>
            <person name="Bouchez O."/>
            <person name="Gislard M."/>
            <person name="Lluch J."/>
            <person name="Milhes M."/>
            <person name="Lampietro C."/>
            <person name="Lopez Roques C."/>
            <person name="Donnadieu C."/>
            <person name="Braasch I."/>
            <person name="Desvignes T."/>
            <person name="Postlethwait J."/>
            <person name="Bobe J."/>
            <person name="Guiguen Y."/>
            <person name="Dirks R."/>
        </authorList>
    </citation>
    <scope>NUCLEOTIDE SEQUENCE</scope>
    <source>
        <strain evidence="20">Tag_6206</strain>
        <tissue evidence="20">Liver</tissue>
    </source>
</reference>
<evidence type="ECO:0000256" key="4">
    <source>
        <dbReference type="ARBA" id="ARBA00012036"/>
    </source>
</evidence>